<comment type="caution">
    <text evidence="3">The sequence shown here is derived from an EMBL/GenBank/DDBJ whole genome shotgun (WGS) entry which is preliminary data.</text>
</comment>
<dbReference type="Gene3D" id="1.10.1130.10">
    <property type="entry name" value="Flavocytochrome C3, Chain A"/>
    <property type="match status" value="1"/>
</dbReference>
<name>A0A4V5TMG0_9BACT</name>
<dbReference type="OrthoDB" id="9814800at2"/>
<evidence type="ECO:0000313" key="3">
    <source>
        <dbReference type="EMBL" id="TKI70423.1"/>
    </source>
</evidence>
<protein>
    <recommendedName>
        <fullName evidence="2">Cytochrome c-552/4 domain-containing protein</fullName>
    </recommendedName>
</protein>
<feature type="domain" description="Cytochrome c-552/4" evidence="2">
    <location>
        <begin position="23"/>
        <end position="93"/>
    </location>
</feature>
<keyword evidence="1" id="KW-0732">Signal</keyword>
<reference evidence="3 4" key="1">
    <citation type="submission" date="2019-04" db="EMBL/GenBank/DDBJ databases">
        <title>Sulfurimonas crateris sp. nov. a facultative anaerobic sulfur-oxidizing chemolithautotrophic bacterium isolated from a terrestrial mud vulcano.</title>
        <authorList>
            <person name="Ratnikova N.M."/>
            <person name="Slobodkin A.I."/>
            <person name="Merkel A.Y."/>
            <person name="Novikov A."/>
            <person name="Bonch-Osmolovskaya E.A."/>
            <person name="Slobodkina G.B."/>
        </authorList>
    </citation>
    <scope>NUCLEOTIDE SEQUENCE [LARGE SCALE GENOMIC DNA]</scope>
    <source>
        <strain evidence="3 4">SN118</strain>
    </source>
</reference>
<dbReference type="AlphaFoldDB" id="A0A4V5TMG0"/>
<dbReference type="InterPro" id="IPR036280">
    <property type="entry name" value="Multihaem_cyt_sf"/>
</dbReference>
<dbReference type="Proteomes" id="UP000309561">
    <property type="component" value="Unassembled WGS sequence"/>
</dbReference>
<dbReference type="InterPro" id="IPR023155">
    <property type="entry name" value="Cyt_c-552/4"/>
</dbReference>
<evidence type="ECO:0000313" key="4">
    <source>
        <dbReference type="Proteomes" id="UP000309561"/>
    </source>
</evidence>
<dbReference type="EMBL" id="SZPX01000002">
    <property type="protein sequence ID" value="TKI70423.1"/>
    <property type="molecule type" value="Genomic_DNA"/>
</dbReference>
<evidence type="ECO:0000259" key="2">
    <source>
        <dbReference type="Pfam" id="PF13435"/>
    </source>
</evidence>
<dbReference type="SUPFAM" id="SSF48695">
    <property type="entry name" value="Multiheme cytochromes"/>
    <property type="match status" value="1"/>
</dbReference>
<feature type="signal peptide" evidence="1">
    <location>
        <begin position="1"/>
        <end position="17"/>
    </location>
</feature>
<gene>
    <name evidence="3" type="ORF">FCU45_03825</name>
</gene>
<proteinExistence type="predicted"/>
<dbReference type="RefSeq" id="WP_137012451.1">
    <property type="nucleotide sequence ID" value="NZ_SZPX01000002.1"/>
</dbReference>
<feature type="chain" id="PRO_5020217728" description="Cytochrome c-552/4 domain-containing protein" evidence="1">
    <location>
        <begin position="18"/>
        <end position="368"/>
    </location>
</feature>
<sequence>MKKMLLLAFALSSLIFAESQTQTCKKCHPAIVDEFENSMHRQSSIYDDTIHKAVWDMHPAKEKGDYACAECHTPNAKDEDDAKKGITCASCHTIKDVEEHASANKNVYSKDKKTFYSAEAGREGEKVVYKKESSWFGLNKSTVGSPYHDIDYTNEKYYSAQACMGCHSHRQNSAEFMICETSKDGAQNKDENCITCHMPKVDGTATTLTETKQHAFHGFAGARKNPEMLSKYVGVDFIKSANGFEVIIENKAPHDLMLHPLRVVELRVNLVKDVKSVSLKTHTFAKIIGNEDGASMPWLADRVVSDTMLKANEKKSISYNDKVHKGDKIEVILGYYIVNPKALKKLNLQKDEDAKKFTVLKVQSFIAE</sequence>
<evidence type="ECO:0000256" key="1">
    <source>
        <dbReference type="SAM" id="SignalP"/>
    </source>
</evidence>
<organism evidence="3 4">
    <name type="scientific">Sulfurimonas crateris</name>
    <dbReference type="NCBI Taxonomy" id="2574727"/>
    <lineage>
        <taxon>Bacteria</taxon>
        <taxon>Pseudomonadati</taxon>
        <taxon>Campylobacterota</taxon>
        <taxon>Epsilonproteobacteria</taxon>
        <taxon>Campylobacterales</taxon>
        <taxon>Sulfurimonadaceae</taxon>
        <taxon>Sulfurimonas</taxon>
    </lineage>
</organism>
<accession>A0A4V5TMG0</accession>
<dbReference type="Pfam" id="PF13435">
    <property type="entry name" value="Cytochrome_C554"/>
    <property type="match status" value="1"/>
</dbReference>
<keyword evidence="4" id="KW-1185">Reference proteome</keyword>